<evidence type="ECO:0000256" key="14">
    <source>
        <dbReference type="ARBA" id="ARBA00022722"/>
    </source>
</evidence>
<dbReference type="GO" id="GO:0008033">
    <property type="term" value="P:tRNA processing"/>
    <property type="evidence" value="ECO:0007669"/>
    <property type="project" value="UniProtKB-KW"/>
</dbReference>
<dbReference type="GO" id="GO:0019773">
    <property type="term" value="C:proteasome core complex, alpha-subunit complex"/>
    <property type="evidence" value="ECO:0007669"/>
    <property type="project" value="UniProtKB-UniRule"/>
</dbReference>
<dbReference type="CDD" id="cd03754">
    <property type="entry name" value="proteasome_alpha_type_6"/>
    <property type="match status" value="1"/>
</dbReference>
<dbReference type="FunFam" id="1.25.40.10:FF:000276">
    <property type="entry name" value="Mitochondrial ribonuclease P catalytic subunit"/>
    <property type="match status" value="1"/>
</dbReference>
<dbReference type="Gene3D" id="3.60.20.10">
    <property type="entry name" value="Glutamine Phosphoribosylpyrophosphate, subunit 1, domain 1"/>
    <property type="match status" value="1"/>
</dbReference>
<evidence type="ECO:0000256" key="17">
    <source>
        <dbReference type="ARBA" id="ARBA00022833"/>
    </source>
</evidence>
<dbReference type="EC" id="3.1.26.5" evidence="9"/>
<dbReference type="FunFam" id="3.60.20.10:FF:000020">
    <property type="entry name" value="Proteasome subunit alpha type"/>
    <property type="match status" value="1"/>
</dbReference>
<evidence type="ECO:0000256" key="1">
    <source>
        <dbReference type="ARBA" id="ARBA00000928"/>
    </source>
</evidence>
<evidence type="ECO:0000256" key="25">
    <source>
        <dbReference type="ARBA" id="ARBA00023242"/>
    </source>
</evidence>
<keyword evidence="19 30" id="KW-0647">Proteasome</keyword>
<dbReference type="Pfam" id="PF16953">
    <property type="entry name" value="PRORP"/>
    <property type="match status" value="1"/>
</dbReference>
<keyword evidence="24" id="KW-0464">Manganese</keyword>
<dbReference type="InterPro" id="IPR034642">
    <property type="entry name" value="Proteasome_subunit_alpha6"/>
</dbReference>
<dbReference type="InterPro" id="IPR001353">
    <property type="entry name" value="Proteasome_sua/b"/>
</dbReference>
<evidence type="ECO:0000313" key="33">
    <source>
        <dbReference type="Proteomes" id="UP000694570"/>
    </source>
</evidence>
<dbReference type="CDD" id="cd18718">
    <property type="entry name" value="PIN_PRORP"/>
    <property type="match status" value="1"/>
</dbReference>
<comment type="subunit">
    <text evidence="29">Catalytic component of mitochondrial ribonuclease P, a complex composed of TRMT10C/MRPP1, HSD17B10/MRPP2 and PRORP/MRPP3.</text>
</comment>
<keyword evidence="11" id="KW-0963">Cytoplasm</keyword>
<keyword evidence="12" id="KW-0597">Phosphoprotein</keyword>
<dbReference type="PANTHER" id="PTHR13547">
    <property type="match status" value="1"/>
</dbReference>
<evidence type="ECO:0000256" key="12">
    <source>
        <dbReference type="ARBA" id="ARBA00022553"/>
    </source>
</evidence>
<evidence type="ECO:0000256" key="13">
    <source>
        <dbReference type="ARBA" id="ARBA00022694"/>
    </source>
</evidence>
<dbReference type="FunFam" id="3.40.50.11980:FF:000003">
    <property type="entry name" value="Mitochondrial ribonuclease P catalytic subunit"/>
    <property type="match status" value="1"/>
</dbReference>
<dbReference type="AlphaFoldDB" id="A0A8D0M2A3"/>
<dbReference type="PANTHER" id="PTHR13547:SF1">
    <property type="entry name" value="MITOCHONDRIAL RIBONUCLEASE P CATALYTIC SUBUNIT"/>
    <property type="match status" value="1"/>
</dbReference>
<dbReference type="PROSITE" id="PS51475">
    <property type="entry name" value="PROTEASOME_ALPHA_2"/>
    <property type="match status" value="1"/>
</dbReference>
<dbReference type="GO" id="GO:0005634">
    <property type="term" value="C:nucleus"/>
    <property type="evidence" value="ECO:0007669"/>
    <property type="project" value="UniProtKB-SubCell"/>
</dbReference>
<gene>
    <name evidence="32" type="primary">PSMA6</name>
</gene>
<evidence type="ECO:0000313" key="32">
    <source>
        <dbReference type="Ensembl" id="ENSSSCP00030037970.1"/>
    </source>
</evidence>
<comment type="cofactor">
    <cofactor evidence="3">
        <name>Mg(2+)</name>
        <dbReference type="ChEBI" id="CHEBI:18420"/>
    </cofactor>
</comment>
<keyword evidence="18" id="KW-0460">Magnesium</keyword>
<keyword evidence="21" id="KW-0007">Acetylation</keyword>
<keyword evidence="15" id="KW-0479">Metal-binding</keyword>
<evidence type="ECO:0000259" key="31">
    <source>
        <dbReference type="Pfam" id="PF16953"/>
    </source>
</evidence>
<evidence type="ECO:0000256" key="28">
    <source>
        <dbReference type="ARBA" id="ARBA00062366"/>
    </source>
</evidence>
<evidence type="ECO:0000256" key="3">
    <source>
        <dbReference type="ARBA" id="ARBA00001946"/>
    </source>
</evidence>
<protein>
    <recommendedName>
        <fullName evidence="26">Mitochondrial ribonuclease P catalytic subunit</fullName>
        <ecNumber evidence="9">3.1.26.5</ecNumber>
    </recommendedName>
    <alternativeName>
        <fullName evidence="27">Mitochondrial ribonuclease P protein 3</fullName>
    </alternativeName>
    <alternativeName>
        <fullName evidence="10">Proteasome subunit alpha type-6</fullName>
    </alternativeName>
</protein>
<evidence type="ECO:0000256" key="8">
    <source>
        <dbReference type="ARBA" id="ARBA00007626"/>
    </source>
</evidence>
<comment type="subcellular location">
    <subcellularLocation>
        <location evidence="7">Cytoplasm</location>
    </subcellularLocation>
    <subcellularLocation>
        <location evidence="6">Mitochondrion</location>
    </subcellularLocation>
    <subcellularLocation>
        <location evidence="5">Nucleus</location>
    </subcellularLocation>
</comment>
<dbReference type="InterPro" id="IPR011990">
    <property type="entry name" value="TPR-like_helical_dom_sf"/>
</dbReference>
<keyword evidence="25" id="KW-0539">Nucleus</keyword>
<dbReference type="SUPFAM" id="SSF56235">
    <property type="entry name" value="N-terminal nucleophile aminohydrolases (Ntn hydrolases)"/>
    <property type="match status" value="1"/>
</dbReference>
<name>A0A8D0M2A3_PIG</name>
<evidence type="ECO:0000256" key="7">
    <source>
        <dbReference type="ARBA" id="ARBA00004496"/>
    </source>
</evidence>
<keyword evidence="22" id="KW-0496">Mitochondrion</keyword>
<dbReference type="InterPro" id="IPR029055">
    <property type="entry name" value="Ntn_hydrolases_N"/>
</dbReference>
<evidence type="ECO:0000256" key="2">
    <source>
        <dbReference type="ARBA" id="ARBA00001936"/>
    </source>
</evidence>
<evidence type="ECO:0000256" key="16">
    <source>
        <dbReference type="ARBA" id="ARBA00022801"/>
    </source>
</evidence>
<proteinExistence type="inferred from homology"/>
<dbReference type="GO" id="GO:0005759">
    <property type="term" value="C:mitochondrial matrix"/>
    <property type="evidence" value="ECO:0007669"/>
    <property type="project" value="UniProtKB-ARBA"/>
</dbReference>
<evidence type="ECO:0000256" key="22">
    <source>
        <dbReference type="ARBA" id="ARBA00023128"/>
    </source>
</evidence>
<keyword evidence="14" id="KW-0540">Nuclease</keyword>
<evidence type="ECO:0000256" key="26">
    <source>
        <dbReference type="ARBA" id="ARBA00044536"/>
    </source>
</evidence>
<evidence type="ECO:0000256" key="18">
    <source>
        <dbReference type="ARBA" id="ARBA00022842"/>
    </source>
</evidence>
<evidence type="ECO:0000256" key="27">
    <source>
        <dbReference type="ARBA" id="ARBA00044559"/>
    </source>
</evidence>
<dbReference type="Gene3D" id="3.40.50.11980">
    <property type="match status" value="1"/>
</dbReference>
<comment type="cofactor">
    <cofactor evidence="2">
        <name>Mn(2+)</name>
        <dbReference type="ChEBI" id="CHEBI:29035"/>
    </cofactor>
</comment>
<evidence type="ECO:0000256" key="4">
    <source>
        <dbReference type="ARBA" id="ARBA00003876"/>
    </source>
</evidence>
<evidence type="ECO:0000256" key="9">
    <source>
        <dbReference type="ARBA" id="ARBA00012179"/>
    </source>
</evidence>
<accession>A0A8D0M2A3</accession>
<organism evidence="32 33">
    <name type="scientific">Sus scrofa</name>
    <name type="common">Pig</name>
    <dbReference type="NCBI Taxonomy" id="9823"/>
    <lineage>
        <taxon>Eukaryota</taxon>
        <taxon>Metazoa</taxon>
        <taxon>Chordata</taxon>
        <taxon>Craniata</taxon>
        <taxon>Vertebrata</taxon>
        <taxon>Euteleostomi</taxon>
        <taxon>Mammalia</taxon>
        <taxon>Eutheria</taxon>
        <taxon>Laurasiatheria</taxon>
        <taxon>Artiodactyla</taxon>
        <taxon>Suina</taxon>
        <taxon>Suidae</taxon>
        <taxon>Sus</taxon>
    </lineage>
</organism>
<comment type="catalytic activity">
    <reaction evidence="1">
        <text>Endonucleolytic cleavage of RNA, removing 5'-extranucleotides from tRNA precursor.</text>
        <dbReference type="EC" id="3.1.26.5"/>
    </reaction>
</comment>
<dbReference type="GO" id="GO:0004526">
    <property type="term" value="F:ribonuclease P activity"/>
    <property type="evidence" value="ECO:0007669"/>
    <property type="project" value="UniProtKB-EC"/>
</dbReference>
<evidence type="ECO:0000256" key="15">
    <source>
        <dbReference type="ARBA" id="ARBA00022723"/>
    </source>
</evidence>
<evidence type="ECO:0000256" key="20">
    <source>
        <dbReference type="ARBA" id="ARBA00022946"/>
    </source>
</evidence>
<evidence type="ECO:0000256" key="5">
    <source>
        <dbReference type="ARBA" id="ARBA00004123"/>
    </source>
</evidence>
<dbReference type="InterPro" id="IPR031595">
    <property type="entry name" value="PRORP_C"/>
</dbReference>
<keyword evidence="17" id="KW-0862">Zinc</keyword>
<sequence>MTFYFTGIRSFPKLWKSNPYLGLGPGHAYLSLLLKDCYGIRNYKWFSLKPMSPQNTKAMNLLIAKARYVRKRDEGSNKQVSADSPHLFAAGAAKKRSEMNPQSKDYFRPPVRNIIQLPTKPLNSEEWNKLKEDFKGKTNFENWILSQMVKYHSSIDVAKSVLAWVAANNNGVIGYDLLVKYLYLCVFHKETAEIIDVYEIMKARYKRLESGGYTLLIRGLIHTDRWREALLLLEDLKKVIIPSKMNYNDCIQGALLHQDVNVAWKLHQELLGHDIVPMLETLKAFFDFGKGIKDDEYSNKLQDILLYLRNNQLYPGESFAHSIKTWFESIPGEQWKGQFTTIQQSGQCLGCGKTVESIHLSSEEYEFLKERIMRDVIDGGDQYRKTTPQELKRFQNFVKYCPPFDIVIDGLNVAKMFPKARESQVLLDVVSQLAKQNLKVLVLGRKHMLMQNSRWRKDDMEKVQKQASYFFADNISEDDPFLLYATLHSGNHCKFITKDLMRDHKACLPDAKTQRLFFKWQQGHQLAIISRHPGSRITFQHILSYDTVVQTTGDSWHIPYDEDLVERYSYEVPTKWLCLRRRVMPTFLLLGRLFYLLEQQGLLASILLVLTSPSEYAFKAINQGGLTSVAVRGKDCAVIVTQKKVPDKLLDSSTVTHLFKITENIGCVMTGMTADSRSQVQRARYEAANWKYKYGYEIPVDMLCKRIADISQVYTQNAEMRPLGCCMILIGIDEEQGPQVYKCDPAGYYCGFKATAAGVKQTESTSFLEKKVKKKFDWTFEQTVETAITCLSTVLSIDFKPSEIEVGVVTVENPKFRILTEAEIDAHLVALAERD</sequence>
<feature type="domain" description="PRORP" evidence="31">
    <location>
        <begin position="342"/>
        <end position="578"/>
    </location>
</feature>
<evidence type="ECO:0000256" key="10">
    <source>
        <dbReference type="ARBA" id="ARBA00021332"/>
    </source>
</evidence>
<evidence type="ECO:0000256" key="30">
    <source>
        <dbReference type="PROSITE-ProRule" id="PRU00808"/>
    </source>
</evidence>
<comment type="similarity">
    <text evidence="30">Belongs to the peptidase T1A family.</text>
</comment>
<dbReference type="GO" id="GO:0046872">
    <property type="term" value="F:metal ion binding"/>
    <property type="evidence" value="ECO:0007669"/>
    <property type="project" value="UniProtKB-KW"/>
</dbReference>
<evidence type="ECO:0000256" key="23">
    <source>
        <dbReference type="ARBA" id="ARBA00023180"/>
    </source>
</evidence>
<dbReference type="Pfam" id="PF00227">
    <property type="entry name" value="Proteasome"/>
    <property type="match status" value="1"/>
</dbReference>
<dbReference type="Proteomes" id="UP000694570">
    <property type="component" value="Unplaced"/>
</dbReference>
<evidence type="ECO:0000256" key="19">
    <source>
        <dbReference type="ARBA" id="ARBA00022942"/>
    </source>
</evidence>
<comment type="function">
    <text evidence="4">Component of the 20S core proteasome complex involved in the proteolytic degradation of most intracellular proteins. This complex plays numerous essential roles within the cell by associating with different regulatory particles. Associated with two 19S regulatory particles, forms the 26S proteasome and thus participates in the ATP-dependent degradation of ubiquitinated proteins. The 26S proteasome plays a key role in the maintenance of protein homeostasis by removing misfolded or damaged proteins that could impair cellular functions, and by removing proteins whose functions are no longer required. Associated with the PA200 or PA28, the 20S proteasome mediates ubiquitin-independent protein degradation. This type of proteolysis is required in several pathways including spermatogenesis (20S-PA200 complex) or generation of a subset of MHC class I-presented antigenic peptides (20S-PA28 complex).</text>
</comment>
<keyword evidence="23" id="KW-0325">Glycoprotein</keyword>
<dbReference type="InterPro" id="IPR033495">
    <property type="entry name" value="MRPP3_PIN_dom"/>
</dbReference>
<keyword evidence="16" id="KW-0378">Hydrolase</keyword>
<keyword evidence="20" id="KW-0809">Transit peptide</keyword>
<dbReference type="GO" id="GO:0051603">
    <property type="term" value="P:proteolysis involved in protein catabolic process"/>
    <property type="evidence" value="ECO:0007669"/>
    <property type="project" value="InterPro"/>
</dbReference>
<evidence type="ECO:0000256" key="29">
    <source>
        <dbReference type="ARBA" id="ARBA00064512"/>
    </source>
</evidence>
<dbReference type="Gene3D" id="1.25.40.10">
    <property type="entry name" value="Tetratricopeptide repeat domain"/>
    <property type="match status" value="1"/>
</dbReference>
<dbReference type="InterPro" id="IPR023332">
    <property type="entry name" value="Proteasome_alpha-type"/>
</dbReference>
<comment type="similarity">
    <text evidence="8">Belongs to the PPR family. P subfamily.</text>
</comment>
<evidence type="ECO:0000256" key="21">
    <source>
        <dbReference type="ARBA" id="ARBA00022990"/>
    </source>
</evidence>
<evidence type="ECO:0000256" key="11">
    <source>
        <dbReference type="ARBA" id="ARBA00022490"/>
    </source>
</evidence>
<comment type="subunit">
    <text evidence="28">The 26S proteasome consists of a 20S proteasome core and two 19S regulatory subunits. The 20S proteasome core is a barrel-shaped complex made of 28 subunits that are arranged in four stacked rings. The two outer rings are each formed by seven alpha subunits, and the two inner rings are formed by seven beta subunits. The proteolytic activity is exerted by three beta-subunits PSMB5, PSMB6 and PSMB7. Interacts with ALKBH4.</text>
</comment>
<dbReference type="Ensembl" id="ENSSSCT00030082643.1">
    <property type="protein sequence ID" value="ENSSSCP00030037970.1"/>
    <property type="gene ID" value="ENSSSCG00030059110.1"/>
</dbReference>
<evidence type="ECO:0000256" key="6">
    <source>
        <dbReference type="ARBA" id="ARBA00004173"/>
    </source>
</evidence>
<keyword evidence="13" id="KW-0819">tRNA processing</keyword>
<reference evidence="32" key="1">
    <citation type="submission" date="2025-08" db="UniProtKB">
        <authorList>
            <consortium name="Ensembl"/>
        </authorList>
    </citation>
    <scope>IDENTIFICATION</scope>
</reference>
<evidence type="ECO:0000256" key="24">
    <source>
        <dbReference type="ARBA" id="ARBA00023211"/>
    </source>
</evidence>